<dbReference type="GO" id="GO:0000271">
    <property type="term" value="P:polysaccharide biosynthetic process"/>
    <property type="evidence" value="ECO:0007669"/>
    <property type="project" value="InterPro"/>
</dbReference>
<dbReference type="EMBL" id="ADKM02000008">
    <property type="protein sequence ID" value="EGC04758.1"/>
    <property type="molecule type" value="Genomic_DNA"/>
</dbReference>
<dbReference type="GO" id="GO:0016757">
    <property type="term" value="F:glycosyltransferase activity"/>
    <property type="evidence" value="ECO:0007669"/>
    <property type="project" value="UniProtKB-KW"/>
</dbReference>
<dbReference type="Gene3D" id="3.90.550.10">
    <property type="entry name" value="Spore Coat Polysaccharide Biosynthesis Protein SpsA, Chain A"/>
    <property type="match status" value="1"/>
</dbReference>
<dbReference type="SUPFAM" id="SSF53448">
    <property type="entry name" value="Nucleotide-diphospho-sugar transferases"/>
    <property type="match status" value="1"/>
</dbReference>
<feature type="domain" description="Glycosyltransferase 2-like" evidence="6">
    <location>
        <begin position="6"/>
        <end position="143"/>
    </location>
</feature>
<dbReference type="Pfam" id="PF04138">
    <property type="entry name" value="GtrA_DPMS_TM"/>
    <property type="match status" value="1"/>
</dbReference>
<dbReference type="InterPro" id="IPR029044">
    <property type="entry name" value="Nucleotide-diphossugar_trans"/>
</dbReference>
<dbReference type="OrthoDB" id="9810303at2"/>
<keyword evidence="2 5" id="KW-0812">Transmembrane</keyword>
<dbReference type="eggNOG" id="COG0463">
    <property type="taxonomic scope" value="Bacteria"/>
</dbReference>
<evidence type="ECO:0000313" key="8">
    <source>
        <dbReference type="EMBL" id="EGC04758.1"/>
    </source>
</evidence>
<comment type="subcellular location">
    <subcellularLocation>
        <location evidence="1">Membrane</location>
        <topology evidence="1">Multi-pass membrane protein</topology>
    </subcellularLocation>
</comment>
<dbReference type="RefSeq" id="WP_002846774.1">
    <property type="nucleotide sequence ID" value="NZ_ADKM02000008.1"/>
</dbReference>
<feature type="transmembrane region" description="Helical" evidence="5">
    <location>
        <begin position="222"/>
        <end position="246"/>
    </location>
</feature>
<dbReference type="InterPro" id="IPR007267">
    <property type="entry name" value="GtrA_DPMS_TM"/>
</dbReference>
<feature type="domain" description="GtrA/DPMS transmembrane" evidence="7">
    <location>
        <begin position="224"/>
        <end position="337"/>
    </location>
</feature>
<dbReference type="STRING" id="246199.CUS_6174"/>
<gene>
    <name evidence="8" type="ORF">CUS_6174</name>
</gene>
<evidence type="ECO:0000313" key="9">
    <source>
        <dbReference type="Proteomes" id="UP000004259"/>
    </source>
</evidence>
<keyword evidence="9" id="KW-1185">Reference proteome</keyword>
<organism evidence="8 9">
    <name type="scientific">Ruminococcus albus 8</name>
    <dbReference type="NCBI Taxonomy" id="246199"/>
    <lineage>
        <taxon>Bacteria</taxon>
        <taxon>Bacillati</taxon>
        <taxon>Bacillota</taxon>
        <taxon>Clostridia</taxon>
        <taxon>Eubacteriales</taxon>
        <taxon>Oscillospiraceae</taxon>
        <taxon>Ruminococcus</taxon>
    </lineage>
</organism>
<protein>
    <submittedName>
        <fullName evidence="8">Glycosyltransferase, group 2 family protein</fullName>
        <ecNumber evidence="8">2.4.-.-</ecNumber>
    </submittedName>
</protein>
<dbReference type="EC" id="2.4.-.-" evidence="8"/>
<dbReference type="InterPro" id="IPR001173">
    <property type="entry name" value="Glyco_trans_2-like"/>
</dbReference>
<evidence type="ECO:0000259" key="7">
    <source>
        <dbReference type="Pfam" id="PF04138"/>
    </source>
</evidence>
<evidence type="ECO:0000256" key="2">
    <source>
        <dbReference type="ARBA" id="ARBA00022692"/>
    </source>
</evidence>
<sequence>MDNIYIVIPAYEPDEKLTAVVEELYNETDCKLIVVNDGSGEDKRAVFESIKGRAVLLEHEHNRGKGAALKTAFAYIKENVSGSYGVITADADGQHKTADIMRIADALEAHPDRLIMGCRKFTGDIPFRSRFGNNMTRAVFRFAAGVGVSDTQTGLRGFSGSLTNFMLGLSGERYEFEMNMLLEAAREGIAFFEVPIETVYINDNKSSHFKPVRDSLRIYRDIIKFSCSSLLSFLVDYLLFSVIFSLSGSKTVSNLTARVFSSIFNFMLNKKLVFGNKENLAKSALKYFSLAAVILAVNTLLLELLARYAVKNAYIAKIIVEVLLFMFSWTMQRCFVFKKKGLTKDEK</sequence>
<keyword evidence="8" id="KW-0328">Glycosyltransferase</keyword>
<dbReference type="PANTHER" id="PTHR10859:SF114">
    <property type="entry name" value="DOLICHOL-PHOSPHATE MANNOSYLTRANSFERASE"/>
    <property type="match status" value="1"/>
</dbReference>
<evidence type="ECO:0000256" key="4">
    <source>
        <dbReference type="ARBA" id="ARBA00023136"/>
    </source>
</evidence>
<dbReference type="Pfam" id="PF00535">
    <property type="entry name" value="Glycos_transf_2"/>
    <property type="match status" value="1"/>
</dbReference>
<keyword evidence="8" id="KW-0808">Transferase</keyword>
<name>E9S7G3_RUMAL</name>
<keyword evidence="4 5" id="KW-0472">Membrane</keyword>
<evidence type="ECO:0000256" key="1">
    <source>
        <dbReference type="ARBA" id="ARBA00004141"/>
    </source>
</evidence>
<dbReference type="AlphaFoldDB" id="E9S7G3"/>
<dbReference type="GO" id="GO:0016020">
    <property type="term" value="C:membrane"/>
    <property type="evidence" value="ECO:0007669"/>
    <property type="project" value="UniProtKB-SubCell"/>
</dbReference>
<dbReference type="PANTHER" id="PTHR10859">
    <property type="entry name" value="GLYCOSYL TRANSFERASE"/>
    <property type="match status" value="1"/>
</dbReference>
<evidence type="ECO:0000256" key="5">
    <source>
        <dbReference type="SAM" id="Phobius"/>
    </source>
</evidence>
<feature type="transmembrane region" description="Helical" evidence="5">
    <location>
        <begin position="314"/>
        <end position="331"/>
    </location>
</feature>
<dbReference type="CDD" id="cd04179">
    <property type="entry name" value="DPM_DPG-synthase_like"/>
    <property type="match status" value="1"/>
</dbReference>
<reference evidence="8 9" key="1">
    <citation type="submission" date="2011-02" db="EMBL/GenBank/DDBJ databases">
        <authorList>
            <person name="Nelson K.E."/>
            <person name="Sutton G."/>
            <person name="Torralba M."/>
            <person name="Durkin S."/>
            <person name="Harkins D."/>
            <person name="Montgomery R."/>
            <person name="Ziemer C."/>
            <person name="Klaassens E."/>
            <person name="Ocuiv P."/>
            <person name="Morrison M."/>
        </authorList>
    </citation>
    <scope>NUCLEOTIDE SEQUENCE [LARGE SCALE GENOMIC DNA]</scope>
    <source>
        <strain evidence="8 9">8</strain>
    </source>
</reference>
<feature type="transmembrane region" description="Helical" evidence="5">
    <location>
        <begin position="288"/>
        <end position="308"/>
    </location>
</feature>
<proteinExistence type="predicted"/>
<dbReference type="Proteomes" id="UP000004259">
    <property type="component" value="Unassembled WGS sequence"/>
</dbReference>
<comment type="caution">
    <text evidence="8">The sequence shown here is derived from an EMBL/GenBank/DDBJ whole genome shotgun (WGS) entry which is preliminary data.</text>
</comment>
<evidence type="ECO:0000256" key="3">
    <source>
        <dbReference type="ARBA" id="ARBA00022989"/>
    </source>
</evidence>
<evidence type="ECO:0000259" key="6">
    <source>
        <dbReference type="Pfam" id="PF00535"/>
    </source>
</evidence>
<accession>E9S7G3</accession>
<keyword evidence="3 5" id="KW-1133">Transmembrane helix</keyword>
<dbReference type="GO" id="GO:0006487">
    <property type="term" value="P:protein N-linked glycosylation"/>
    <property type="evidence" value="ECO:0007669"/>
    <property type="project" value="TreeGrafter"/>
</dbReference>